<evidence type="ECO:0000256" key="8">
    <source>
        <dbReference type="ARBA" id="ARBA00034323"/>
    </source>
</evidence>
<reference evidence="14 16" key="2">
    <citation type="submission" date="2018-08" db="EMBL/GenBank/DDBJ databases">
        <title>A genome reference for cultivated species of the human gut microbiota.</title>
        <authorList>
            <person name="Zou Y."/>
            <person name="Xue W."/>
            <person name="Luo G."/>
        </authorList>
    </citation>
    <scope>NUCLEOTIDE SEQUENCE [LARGE SCALE GENOMIC DNA]</scope>
    <source>
        <strain evidence="14 16">TF05-12AC</strain>
    </source>
</reference>
<dbReference type="SUPFAM" id="SSF53822">
    <property type="entry name" value="Periplasmic binding protein-like I"/>
    <property type="match status" value="1"/>
</dbReference>
<evidence type="ECO:0000259" key="12">
    <source>
        <dbReference type="Pfam" id="PF13407"/>
    </source>
</evidence>
<keyword evidence="2" id="KW-0813">Transport</keyword>
<dbReference type="OrthoDB" id="9769193at2"/>
<keyword evidence="4" id="KW-0479">Metal-binding</keyword>
<dbReference type="InterPro" id="IPR025997">
    <property type="entry name" value="SBP_2_dom"/>
</dbReference>
<dbReference type="InterPro" id="IPR050555">
    <property type="entry name" value="Bact_Solute-Bind_Prot2"/>
</dbReference>
<evidence type="ECO:0000256" key="6">
    <source>
        <dbReference type="ARBA" id="ARBA00022764"/>
    </source>
</evidence>
<dbReference type="Proteomes" id="UP000095765">
    <property type="component" value="Unassembled WGS sequence"/>
</dbReference>
<keyword evidence="3" id="KW-0762">Sugar transport</keyword>
<evidence type="ECO:0000256" key="9">
    <source>
        <dbReference type="ARBA" id="ARBA00034344"/>
    </source>
</evidence>
<gene>
    <name evidence="13" type="primary">mglB_1</name>
    <name evidence="14" type="ORF">DXC40_08245</name>
    <name evidence="13" type="ORF">ERS852551_00533</name>
</gene>
<evidence type="ECO:0000313" key="13">
    <source>
        <dbReference type="EMBL" id="CUP35417.1"/>
    </source>
</evidence>
<feature type="compositionally biased region" description="Low complexity" evidence="10">
    <location>
        <begin position="24"/>
        <end position="63"/>
    </location>
</feature>
<dbReference type="InterPro" id="IPR044085">
    <property type="entry name" value="MglB-like_PBP1"/>
</dbReference>
<keyword evidence="6" id="KW-0574">Periplasm</keyword>
<feature type="domain" description="Periplasmic binding protein" evidence="12">
    <location>
        <begin position="75"/>
        <end position="354"/>
    </location>
</feature>
<dbReference type="Pfam" id="PF13407">
    <property type="entry name" value="Peripla_BP_4"/>
    <property type="match status" value="1"/>
</dbReference>
<name>A0A174MKY6_9FIRM</name>
<dbReference type="EMBL" id="QVME01000003">
    <property type="protein sequence ID" value="RGE68319.1"/>
    <property type="molecule type" value="Genomic_DNA"/>
</dbReference>
<dbReference type="GO" id="GO:0030288">
    <property type="term" value="C:outer membrane-bounded periplasmic space"/>
    <property type="evidence" value="ECO:0007669"/>
    <property type="project" value="TreeGrafter"/>
</dbReference>
<feature type="chain" id="PRO_5041795255" description="D-galactose/methyl-galactoside binding periplasmic protein MglB" evidence="11">
    <location>
        <begin position="20"/>
        <end position="386"/>
    </location>
</feature>
<feature type="region of interest" description="Disordered" evidence="10">
    <location>
        <begin position="24"/>
        <end position="66"/>
    </location>
</feature>
<evidence type="ECO:0000256" key="10">
    <source>
        <dbReference type="SAM" id="MobiDB-lite"/>
    </source>
</evidence>
<evidence type="ECO:0000313" key="16">
    <source>
        <dbReference type="Proteomes" id="UP000260828"/>
    </source>
</evidence>
<reference evidence="13 15" key="1">
    <citation type="submission" date="2015-09" db="EMBL/GenBank/DDBJ databases">
        <authorList>
            <consortium name="Pathogen Informatics"/>
        </authorList>
    </citation>
    <scope>NUCLEOTIDE SEQUENCE [LARGE SCALE GENOMIC DNA]</scope>
    <source>
        <strain evidence="13 15">2789STDY5834939</strain>
    </source>
</reference>
<dbReference type="PANTHER" id="PTHR30036">
    <property type="entry name" value="D-XYLOSE-BINDING PERIPLASMIC PROTEIN"/>
    <property type="match status" value="1"/>
</dbReference>
<organism evidence="13 15">
    <name type="scientific">Anaerotruncus colihominis</name>
    <dbReference type="NCBI Taxonomy" id="169435"/>
    <lineage>
        <taxon>Bacteria</taxon>
        <taxon>Bacillati</taxon>
        <taxon>Bacillota</taxon>
        <taxon>Clostridia</taxon>
        <taxon>Eubacteriales</taxon>
        <taxon>Oscillospiraceae</taxon>
        <taxon>Anaerotruncus</taxon>
    </lineage>
</organism>
<dbReference type="Proteomes" id="UP000260828">
    <property type="component" value="Unassembled WGS sequence"/>
</dbReference>
<protein>
    <recommendedName>
        <fullName evidence="9">D-galactose/methyl-galactoside binding periplasmic protein MglB</fullName>
    </recommendedName>
</protein>
<keyword evidence="5 11" id="KW-0732">Signal</keyword>
<dbReference type="PANTHER" id="PTHR30036:SF2">
    <property type="entry name" value="D-GALACTOSE_METHYL-GALACTOSIDE BINDING PERIPLASMIC PROTEIN MGLB"/>
    <property type="match status" value="1"/>
</dbReference>
<evidence type="ECO:0000256" key="7">
    <source>
        <dbReference type="ARBA" id="ARBA00022837"/>
    </source>
</evidence>
<evidence type="ECO:0000256" key="11">
    <source>
        <dbReference type="SAM" id="SignalP"/>
    </source>
</evidence>
<sequence length="386" mass="40784">MMKKVLSLAFASLMVMSLAACGSSGGTTSTPAESTPAPAESTPAASAPAESAPAASTPSGEATGVKINAPDDVSIGVCIYKFDDTFMTGVRNNMLLAAEELGIPAPEIVDSQNKQATQNDQVDTYITKGVTALAVNPVDLTAAGPIIDKAMAEDLPIVFLNRQPSEEDMNKYDKAWYVGARAEESGTMSGEIILDYFKEHPEADKNGDGKIQYVMLQGEPGHQDATLRSQYCIEAITNDGTFGVEELAADTAMWDKVKATDLMKTFLASHGADKIEAVFANNDDMALGAIEALKAEGYNTGDAEKFIPVVGVDATAPALESMSKGELLGTVLNDGENQGKASINIAAVAADGQEVTSETIGYEVTDGKYVWIPYVKVTVDNYQDFM</sequence>
<evidence type="ECO:0000256" key="2">
    <source>
        <dbReference type="ARBA" id="ARBA00022448"/>
    </source>
</evidence>
<feature type="signal peptide" evidence="11">
    <location>
        <begin position="1"/>
        <end position="19"/>
    </location>
</feature>
<dbReference type="RefSeq" id="WP_024730917.1">
    <property type="nucleotide sequence ID" value="NZ_CABIWA010000006.1"/>
</dbReference>
<dbReference type="EMBL" id="CZBE01000003">
    <property type="protein sequence ID" value="CUP35417.1"/>
    <property type="molecule type" value="Genomic_DNA"/>
</dbReference>
<comment type="subunit">
    <text evidence="8">The ABC transporter complex is composed of one ATP-binding protein (MglA), two transmembrane proteins (MglC) and a solute-binding protein (MglB).</text>
</comment>
<dbReference type="AlphaFoldDB" id="A0A174MKY6"/>
<accession>A0A174MKY6</accession>
<keyword evidence="7" id="KW-0106">Calcium</keyword>
<evidence type="ECO:0000313" key="15">
    <source>
        <dbReference type="Proteomes" id="UP000095765"/>
    </source>
</evidence>
<evidence type="ECO:0000256" key="3">
    <source>
        <dbReference type="ARBA" id="ARBA00022597"/>
    </source>
</evidence>
<evidence type="ECO:0000256" key="5">
    <source>
        <dbReference type="ARBA" id="ARBA00022729"/>
    </source>
</evidence>
<dbReference type="PROSITE" id="PS51257">
    <property type="entry name" value="PROKAR_LIPOPROTEIN"/>
    <property type="match status" value="1"/>
</dbReference>
<dbReference type="CDD" id="cd01539">
    <property type="entry name" value="PBP1_GGBP"/>
    <property type="match status" value="1"/>
</dbReference>
<evidence type="ECO:0000256" key="4">
    <source>
        <dbReference type="ARBA" id="ARBA00022723"/>
    </source>
</evidence>
<dbReference type="GO" id="GO:0030246">
    <property type="term" value="F:carbohydrate binding"/>
    <property type="evidence" value="ECO:0007669"/>
    <property type="project" value="InterPro"/>
</dbReference>
<evidence type="ECO:0000256" key="1">
    <source>
        <dbReference type="ARBA" id="ARBA00004196"/>
    </source>
</evidence>
<evidence type="ECO:0000313" key="14">
    <source>
        <dbReference type="EMBL" id="RGE68319.1"/>
    </source>
</evidence>
<dbReference type="GeneID" id="72463031"/>
<comment type="subcellular location">
    <subcellularLocation>
        <location evidence="1">Cell envelope</location>
    </subcellularLocation>
</comment>
<dbReference type="Gene3D" id="3.40.50.2300">
    <property type="match status" value="2"/>
</dbReference>
<dbReference type="GO" id="GO:0046872">
    <property type="term" value="F:metal ion binding"/>
    <property type="evidence" value="ECO:0007669"/>
    <property type="project" value="UniProtKB-KW"/>
</dbReference>
<proteinExistence type="predicted"/>
<dbReference type="InterPro" id="IPR028082">
    <property type="entry name" value="Peripla_BP_I"/>
</dbReference>